<proteinExistence type="predicted"/>
<accession>A0ABQ9ZPF8</accession>
<dbReference type="PANTHER" id="PTHR32026:SF10">
    <property type="entry name" value="METHYLTRANSFERASE-LIKE PROTEIN 24-RELATED"/>
    <property type="match status" value="1"/>
</dbReference>
<evidence type="ECO:0000313" key="2">
    <source>
        <dbReference type="EMBL" id="KAK4014808.1"/>
    </source>
</evidence>
<comment type="caution">
    <text evidence="2">The sequence shown here is derived from an EMBL/GenBank/DDBJ whole genome shotgun (WGS) entry which is preliminary data.</text>
</comment>
<sequence>MALRRRCFLVYLFPLVLLIIMALIATRHKDVSSVLDYQQYVRFLLPDESVNVKIDWKTVNVSSLTPEQIIEYLMWSNQTSCKLSHDFGGKMLKNPSGLDGQKAVCLDSQVAPKAGRCIVYSFGINNEWSFDEAMESYGCKVFAFDPSMKIGNHKHSRSVTFYNFGISGKDQFDNKKGWDLKTLSSIYSILKEIHQHADVNIDYLKIDIEWAEWEVIPDIIRSGMLAKVRQLGVEFHLSRNASLDTFYKRVNIIKAIEDAGMIRFDSKYNPWFKGKMPAMNNITASLGYEISWNPTE</sequence>
<keyword evidence="3" id="KW-1185">Reference proteome</keyword>
<dbReference type="InterPro" id="IPR025714">
    <property type="entry name" value="Methyltranfer_dom"/>
</dbReference>
<dbReference type="PANTHER" id="PTHR32026">
    <property type="entry name" value="METHYLTRANSFERASE-LIKE PROTEIN 24"/>
    <property type="match status" value="1"/>
</dbReference>
<feature type="domain" description="Methyltransferase" evidence="1">
    <location>
        <begin position="99"/>
        <end position="272"/>
    </location>
</feature>
<dbReference type="InterPro" id="IPR026913">
    <property type="entry name" value="METTL24"/>
</dbReference>
<evidence type="ECO:0000259" key="1">
    <source>
        <dbReference type="Pfam" id="PF13383"/>
    </source>
</evidence>
<dbReference type="EMBL" id="JAOYFB010000004">
    <property type="protein sequence ID" value="KAK4014808.1"/>
    <property type="molecule type" value="Genomic_DNA"/>
</dbReference>
<dbReference type="Proteomes" id="UP001234178">
    <property type="component" value="Unassembled WGS sequence"/>
</dbReference>
<reference evidence="2 3" key="1">
    <citation type="journal article" date="2023" name="Nucleic Acids Res.">
        <title>The hologenome of Daphnia magna reveals possible DNA methylation and microbiome-mediated evolution of the host genome.</title>
        <authorList>
            <person name="Chaturvedi A."/>
            <person name="Li X."/>
            <person name="Dhandapani V."/>
            <person name="Marshall H."/>
            <person name="Kissane S."/>
            <person name="Cuenca-Cambronero M."/>
            <person name="Asole G."/>
            <person name="Calvet F."/>
            <person name="Ruiz-Romero M."/>
            <person name="Marangio P."/>
            <person name="Guigo R."/>
            <person name="Rago D."/>
            <person name="Mirbahai L."/>
            <person name="Eastwood N."/>
            <person name="Colbourne J.K."/>
            <person name="Zhou J."/>
            <person name="Mallon E."/>
            <person name="Orsini L."/>
        </authorList>
    </citation>
    <scope>NUCLEOTIDE SEQUENCE [LARGE SCALE GENOMIC DNA]</scope>
    <source>
        <strain evidence="2">LRV0_1</strain>
    </source>
</reference>
<dbReference type="Pfam" id="PF13383">
    <property type="entry name" value="Methyltransf_22"/>
    <property type="match status" value="1"/>
</dbReference>
<organism evidence="2 3">
    <name type="scientific">Daphnia magna</name>
    <dbReference type="NCBI Taxonomy" id="35525"/>
    <lineage>
        <taxon>Eukaryota</taxon>
        <taxon>Metazoa</taxon>
        <taxon>Ecdysozoa</taxon>
        <taxon>Arthropoda</taxon>
        <taxon>Crustacea</taxon>
        <taxon>Branchiopoda</taxon>
        <taxon>Diplostraca</taxon>
        <taxon>Cladocera</taxon>
        <taxon>Anomopoda</taxon>
        <taxon>Daphniidae</taxon>
        <taxon>Daphnia</taxon>
    </lineage>
</organism>
<gene>
    <name evidence="2" type="ORF">OUZ56_027316</name>
</gene>
<evidence type="ECO:0000313" key="3">
    <source>
        <dbReference type="Proteomes" id="UP001234178"/>
    </source>
</evidence>
<protein>
    <recommendedName>
        <fullName evidence="1">Methyltransferase domain-containing protein</fullName>
    </recommendedName>
</protein>
<name>A0ABQ9ZPF8_9CRUS</name>